<evidence type="ECO:0000256" key="2">
    <source>
        <dbReference type="ARBA" id="ARBA00022679"/>
    </source>
</evidence>
<reference evidence="5 6" key="1">
    <citation type="submission" date="2015-09" db="EMBL/GenBank/DDBJ databases">
        <title>Heavy metals and arsenic resistance mechanisms in polyextremophilic archaea of the family Ferroplasmaceae.</title>
        <authorList>
            <person name="Bulaev A.G."/>
            <person name="Kanygina A.V."/>
        </authorList>
    </citation>
    <scope>NUCLEOTIDE SEQUENCE [LARGE SCALE GENOMIC DNA]</scope>
    <source>
        <strain evidence="5 6">BH2</strain>
    </source>
</reference>
<evidence type="ECO:0008006" key="7">
    <source>
        <dbReference type="Google" id="ProtNLM"/>
    </source>
</evidence>
<name>A0A0N8VKY8_9ARCH</name>
<sequence length="175" mass="20549">MSRYDRINEFREKNIPSGDVLSAADLNRNDIIVDVGAGSGYYSRLFSNYVDTVYSVEINPEAVELIRKNSMDKNNIKIINEDICSLDIKNFNKVFYSLVFHDIECKDYIFNFMIGNSKKPLKVILIEFKNNAPIGPPVNIRIEHDWLKKIFENHGFREENYIDLKYNYINTYIMK</sequence>
<keyword evidence="2" id="KW-0808">Transferase</keyword>
<evidence type="ECO:0000313" key="6">
    <source>
        <dbReference type="Proteomes" id="UP000050301"/>
    </source>
</evidence>
<evidence type="ECO:0000313" key="5">
    <source>
        <dbReference type="EMBL" id="KQB35044.1"/>
    </source>
</evidence>
<gene>
    <name evidence="5" type="ORF">AOG55_08120</name>
</gene>
<evidence type="ECO:0000256" key="4">
    <source>
        <dbReference type="ARBA" id="ARBA00022884"/>
    </source>
</evidence>
<accession>A0A0N8VKY8</accession>
<dbReference type="RefSeq" id="WP_048100944.1">
    <property type="nucleotide sequence ID" value="NZ_LKBH01000189.1"/>
</dbReference>
<dbReference type="Pfam" id="PF00398">
    <property type="entry name" value="RrnaAD"/>
    <property type="match status" value="1"/>
</dbReference>
<dbReference type="CDD" id="cd02440">
    <property type="entry name" value="AdoMet_MTases"/>
    <property type="match status" value="1"/>
</dbReference>
<protein>
    <recommendedName>
        <fullName evidence="7">Methyltransferase domain-containing protein</fullName>
    </recommendedName>
</protein>
<dbReference type="GO" id="GO:0032259">
    <property type="term" value="P:methylation"/>
    <property type="evidence" value="ECO:0007669"/>
    <property type="project" value="UniProtKB-KW"/>
</dbReference>
<dbReference type="Proteomes" id="UP000050301">
    <property type="component" value="Unassembled WGS sequence"/>
</dbReference>
<organism evidence="5 6">
    <name type="scientific">Acidiplasma cupricumulans</name>
    <dbReference type="NCBI Taxonomy" id="312540"/>
    <lineage>
        <taxon>Archaea</taxon>
        <taxon>Methanobacteriati</taxon>
        <taxon>Thermoplasmatota</taxon>
        <taxon>Thermoplasmata</taxon>
        <taxon>Thermoplasmatales</taxon>
        <taxon>Ferroplasmaceae</taxon>
        <taxon>Acidiplasma</taxon>
    </lineage>
</organism>
<dbReference type="GO" id="GO:0008168">
    <property type="term" value="F:methyltransferase activity"/>
    <property type="evidence" value="ECO:0007669"/>
    <property type="project" value="UniProtKB-KW"/>
</dbReference>
<comment type="caution">
    <text evidence="5">The sequence shown here is derived from an EMBL/GenBank/DDBJ whole genome shotgun (WGS) entry which is preliminary data.</text>
</comment>
<dbReference type="EMBL" id="LKBH01000189">
    <property type="protein sequence ID" value="KQB35044.1"/>
    <property type="molecule type" value="Genomic_DNA"/>
</dbReference>
<dbReference type="Gene3D" id="3.40.50.150">
    <property type="entry name" value="Vaccinia Virus protein VP39"/>
    <property type="match status" value="1"/>
</dbReference>
<keyword evidence="3" id="KW-0949">S-adenosyl-L-methionine</keyword>
<keyword evidence="1" id="KW-0489">Methyltransferase</keyword>
<evidence type="ECO:0000256" key="1">
    <source>
        <dbReference type="ARBA" id="ARBA00022603"/>
    </source>
</evidence>
<proteinExistence type="predicted"/>
<dbReference type="GeneID" id="84221556"/>
<dbReference type="SUPFAM" id="SSF53335">
    <property type="entry name" value="S-adenosyl-L-methionine-dependent methyltransferases"/>
    <property type="match status" value="1"/>
</dbReference>
<dbReference type="GO" id="GO:0003723">
    <property type="term" value="F:RNA binding"/>
    <property type="evidence" value="ECO:0007669"/>
    <property type="project" value="UniProtKB-KW"/>
</dbReference>
<keyword evidence="6" id="KW-1185">Reference proteome</keyword>
<dbReference type="InterPro" id="IPR001737">
    <property type="entry name" value="KsgA/Erm"/>
</dbReference>
<dbReference type="AlphaFoldDB" id="A0A0N8VKY8"/>
<keyword evidence="4" id="KW-0694">RNA-binding</keyword>
<evidence type="ECO:0000256" key="3">
    <source>
        <dbReference type="ARBA" id="ARBA00022691"/>
    </source>
</evidence>
<dbReference type="InterPro" id="IPR029063">
    <property type="entry name" value="SAM-dependent_MTases_sf"/>
</dbReference>
<dbReference type="InParanoid" id="A0A0N8VKY8"/>